<evidence type="ECO:0000256" key="5">
    <source>
        <dbReference type="ARBA" id="ARBA00022519"/>
    </source>
</evidence>
<evidence type="ECO:0000259" key="16">
    <source>
        <dbReference type="PROSITE" id="PS50106"/>
    </source>
</evidence>
<feature type="transmembrane region" description="Helical" evidence="15">
    <location>
        <begin position="375"/>
        <end position="395"/>
    </location>
</feature>
<dbReference type="EMBL" id="FMAY01000002">
    <property type="protein sequence ID" value="SCB91508.1"/>
    <property type="molecule type" value="Genomic_DNA"/>
</dbReference>
<dbReference type="FunFam" id="2.30.42.10:FF:000095">
    <property type="entry name" value="Zinc metalloprotease"/>
    <property type="match status" value="1"/>
</dbReference>
<dbReference type="Pfam" id="PF02163">
    <property type="entry name" value="Peptidase_M50"/>
    <property type="match status" value="1"/>
</dbReference>
<dbReference type="CDD" id="cd23083">
    <property type="entry name" value="cpPDZ2_EcRseP-like"/>
    <property type="match status" value="1"/>
</dbReference>
<comment type="similarity">
    <text evidence="3 15">Belongs to the peptidase M50B family.</text>
</comment>
<dbReference type="NCBIfam" id="NF008046">
    <property type="entry name" value="PRK10779.1"/>
    <property type="match status" value="1"/>
</dbReference>
<keyword evidence="11 15" id="KW-0862">Zinc</keyword>
<evidence type="ECO:0000256" key="3">
    <source>
        <dbReference type="ARBA" id="ARBA00007931"/>
    </source>
</evidence>
<evidence type="ECO:0000256" key="12">
    <source>
        <dbReference type="ARBA" id="ARBA00022989"/>
    </source>
</evidence>
<dbReference type="Pfam" id="PF17820">
    <property type="entry name" value="PDZ_6"/>
    <property type="match status" value="1"/>
</dbReference>
<dbReference type="AlphaFoldDB" id="A0A1C4AA69"/>
<dbReference type="SUPFAM" id="SSF50156">
    <property type="entry name" value="PDZ domain-like"/>
    <property type="match status" value="2"/>
</dbReference>
<evidence type="ECO:0000313" key="18">
    <source>
        <dbReference type="Proteomes" id="UP000198975"/>
    </source>
</evidence>
<evidence type="ECO:0000256" key="15">
    <source>
        <dbReference type="RuleBase" id="RU362031"/>
    </source>
</evidence>
<evidence type="ECO:0000256" key="4">
    <source>
        <dbReference type="ARBA" id="ARBA00022475"/>
    </source>
</evidence>
<reference evidence="18" key="1">
    <citation type="submission" date="2016-08" db="EMBL/GenBank/DDBJ databases">
        <authorList>
            <person name="Varghese N."/>
            <person name="Submissions Spin"/>
        </authorList>
    </citation>
    <scope>NUCLEOTIDE SEQUENCE [LARGE SCALE GENOMIC DNA]</scope>
    <source>
        <strain evidence="18">REICA_082</strain>
    </source>
</reference>
<evidence type="ECO:0000256" key="11">
    <source>
        <dbReference type="ARBA" id="ARBA00022833"/>
    </source>
</evidence>
<dbReference type="PANTHER" id="PTHR42837:SF2">
    <property type="entry name" value="MEMBRANE METALLOPROTEASE ARASP2, CHLOROPLASTIC-RELATED"/>
    <property type="match status" value="1"/>
</dbReference>
<feature type="transmembrane region" description="Helical" evidence="15">
    <location>
        <begin position="425"/>
        <end position="443"/>
    </location>
</feature>
<protein>
    <recommendedName>
        <fullName evidence="15">Zinc metalloprotease</fullName>
        <ecNumber evidence="15">3.4.24.-</ecNumber>
    </recommendedName>
</protein>
<comment type="cofactor">
    <cofactor evidence="1 15">
        <name>Zn(2+)</name>
        <dbReference type="ChEBI" id="CHEBI:29105"/>
    </cofactor>
</comment>
<dbReference type="GO" id="GO:0005886">
    <property type="term" value="C:plasma membrane"/>
    <property type="evidence" value="ECO:0007669"/>
    <property type="project" value="UniProtKB-SubCell"/>
</dbReference>
<dbReference type="OrthoDB" id="9782003at2"/>
<dbReference type="PANTHER" id="PTHR42837">
    <property type="entry name" value="REGULATOR OF SIGMA-E PROTEASE RSEP"/>
    <property type="match status" value="1"/>
</dbReference>
<feature type="transmembrane region" description="Helical" evidence="15">
    <location>
        <begin position="6"/>
        <end position="29"/>
    </location>
</feature>
<keyword evidence="12 15" id="KW-1133">Transmembrane helix</keyword>
<evidence type="ECO:0000256" key="10">
    <source>
        <dbReference type="ARBA" id="ARBA00022801"/>
    </source>
</evidence>
<keyword evidence="6 17" id="KW-0645">Protease</keyword>
<sequence>MLSILWNLAAFIVALGVLITVHEFGHFWVARRCGVRVERFSIGFGKALWRRTDKHGTEFIIALIPLGGYVKMLDERVEPVAPEMRHYAFNNKTVGQRAAVIAAGPIANFLFAIFAYWLVFIIGVPGVRPVVGEITPNSIAAVAQIAPGTELKAIDGIETPDWDAVRLQLVSKIGDSQTTISVAPFGSNNRQDKVLDLRHWAFEPDKEDPVSSLGIQPRSAQLEPVLAEVQPNSAASKAGLQAGDRIVKVDGQQLTQWMTFVALVRDNPGTSLALEVERQGSPLSLTLIPDTKPGNKAEGFAGVVPKVIPLPDEYKTVRQYGPFSAIAEATDKTWQLMKLTVRMLGKLITGDVKLNNLSGPISIAQGAGMSAEFGLIYYLMFLALISVNLGIINLFPLPVLDGGHLLFLAIEKLKGGPVSERVQDFSYRIGSILLVLLMGLALFNDFSRL</sequence>
<evidence type="ECO:0000256" key="6">
    <source>
        <dbReference type="ARBA" id="ARBA00022670"/>
    </source>
</evidence>
<keyword evidence="5" id="KW-0997">Cell inner membrane</keyword>
<dbReference type="PROSITE" id="PS50106">
    <property type="entry name" value="PDZ"/>
    <property type="match status" value="1"/>
</dbReference>
<keyword evidence="9" id="KW-0677">Repeat</keyword>
<keyword evidence="8 15" id="KW-0479">Metal-binding</keyword>
<dbReference type="NCBIfam" id="TIGR00054">
    <property type="entry name" value="RIP metalloprotease RseP"/>
    <property type="match status" value="1"/>
</dbReference>
<dbReference type="CDD" id="cd06163">
    <property type="entry name" value="S2P-M50_PDZ_RseP-like"/>
    <property type="match status" value="1"/>
</dbReference>
<name>A0A1C4AA69_9ENTR</name>
<evidence type="ECO:0000256" key="1">
    <source>
        <dbReference type="ARBA" id="ARBA00001947"/>
    </source>
</evidence>
<evidence type="ECO:0000256" key="8">
    <source>
        <dbReference type="ARBA" id="ARBA00022723"/>
    </source>
</evidence>
<dbReference type="InterPro" id="IPR001478">
    <property type="entry name" value="PDZ"/>
</dbReference>
<dbReference type="GO" id="GO:0046872">
    <property type="term" value="F:metal ion binding"/>
    <property type="evidence" value="ECO:0007669"/>
    <property type="project" value="UniProtKB-KW"/>
</dbReference>
<keyword evidence="14 15" id="KW-0472">Membrane</keyword>
<keyword evidence="7 15" id="KW-0812">Transmembrane</keyword>
<keyword evidence="10 15" id="KW-0378">Hydrolase</keyword>
<comment type="subcellular location">
    <subcellularLocation>
        <location evidence="2">Cell inner membrane</location>
        <topology evidence="2">Multi-pass membrane protein</topology>
    </subcellularLocation>
</comment>
<dbReference type="CDD" id="cd23082">
    <property type="entry name" value="cpPDZ1_EcRseP-like"/>
    <property type="match status" value="1"/>
</dbReference>
<feature type="transmembrane region" description="Helical" evidence="15">
    <location>
        <begin position="98"/>
        <end position="119"/>
    </location>
</feature>
<dbReference type="InterPro" id="IPR004387">
    <property type="entry name" value="Pept_M50_Zn"/>
</dbReference>
<dbReference type="InterPro" id="IPR008915">
    <property type="entry name" value="Peptidase_M50"/>
</dbReference>
<evidence type="ECO:0000256" key="7">
    <source>
        <dbReference type="ARBA" id="ARBA00022692"/>
    </source>
</evidence>
<dbReference type="RefSeq" id="WP_088237410.1">
    <property type="nucleotide sequence ID" value="NZ_FMAY01000002.1"/>
</dbReference>
<gene>
    <name evidence="17" type="ORF">GA0061071_102571</name>
</gene>
<evidence type="ECO:0000256" key="2">
    <source>
        <dbReference type="ARBA" id="ARBA00004429"/>
    </source>
</evidence>
<evidence type="ECO:0000256" key="9">
    <source>
        <dbReference type="ARBA" id="ARBA00022737"/>
    </source>
</evidence>
<dbReference type="Proteomes" id="UP000198975">
    <property type="component" value="Unassembled WGS sequence"/>
</dbReference>
<dbReference type="InterPro" id="IPR036034">
    <property type="entry name" value="PDZ_sf"/>
</dbReference>
<evidence type="ECO:0000256" key="14">
    <source>
        <dbReference type="ARBA" id="ARBA00023136"/>
    </source>
</evidence>
<keyword evidence="4" id="KW-1003">Cell membrane</keyword>
<dbReference type="GO" id="GO:0004222">
    <property type="term" value="F:metalloendopeptidase activity"/>
    <property type="evidence" value="ECO:0007669"/>
    <property type="project" value="InterPro"/>
</dbReference>
<evidence type="ECO:0000313" key="17">
    <source>
        <dbReference type="EMBL" id="SCB91508.1"/>
    </source>
</evidence>
<organism evidence="17 18">
    <name type="scientific">Kosakonia oryzendophytica</name>
    <dbReference type="NCBI Taxonomy" id="1005665"/>
    <lineage>
        <taxon>Bacteria</taxon>
        <taxon>Pseudomonadati</taxon>
        <taxon>Pseudomonadota</taxon>
        <taxon>Gammaproteobacteria</taxon>
        <taxon>Enterobacterales</taxon>
        <taxon>Enterobacteriaceae</taxon>
        <taxon>Kosakonia</taxon>
    </lineage>
</organism>
<dbReference type="GO" id="GO:0006508">
    <property type="term" value="P:proteolysis"/>
    <property type="evidence" value="ECO:0007669"/>
    <property type="project" value="UniProtKB-KW"/>
</dbReference>
<accession>A0A1C4AA69</accession>
<dbReference type="SMART" id="SM00228">
    <property type="entry name" value="PDZ"/>
    <property type="match status" value="2"/>
</dbReference>
<proteinExistence type="inferred from homology"/>
<dbReference type="InterPro" id="IPR041489">
    <property type="entry name" value="PDZ_6"/>
</dbReference>
<feature type="domain" description="PDZ" evidence="16">
    <location>
        <begin position="199"/>
        <end position="291"/>
    </location>
</feature>
<dbReference type="Gene3D" id="2.30.42.10">
    <property type="match status" value="2"/>
</dbReference>
<keyword evidence="13 15" id="KW-0482">Metalloprotease</keyword>
<evidence type="ECO:0000256" key="13">
    <source>
        <dbReference type="ARBA" id="ARBA00023049"/>
    </source>
</evidence>
<keyword evidence="18" id="KW-1185">Reference proteome</keyword>
<dbReference type="EC" id="3.4.24.-" evidence="15"/>